<feature type="transmembrane region" description="Helical" evidence="1">
    <location>
        <begin position="249"/>
        <end position="271"/>
    </location>
</feature>
<keyword evidence="1" id="KW-1133">Transmembrane helix</keyword>
<dbReference type="OrthoDB" id="1049480at2"/>
<organism evidence="2 3">
    <name type="scientific">Lutibacter profundi</name>
    <dbReference type="NCBI Taxonomy" id="1622118"/>
    <lineage>
        <taxon>Bacteria</taxon>
        <taxon>Pseudomonadati</taxon>
        <taxon>Bacteroidota</taxon>
        <taxon>Flavobacteriia</taxon>
        <taxon>Flavobacteriales</taxon>
        <taxon>Flavobacteriaceae</taxon>
        <taxon>Lutibacter</taxon>
    </lineage>
</organism>
<sequence>MEKNNFIEFKKERDLGAIITDTFQFIRENWKAYFLTVLKIVGPFLLIAIATLVFYMFAMSDMFNDIDNIDANPGSFFSKIFSWVFGLMFVYILLYTLLSMASLYFIKSYIENKGKPQFDEIKTNIIQNVWKFLGLGVLVTIVTVFGAVFCYIPGVYLGTVLSLTTSIMVFENKSIGDTFSHAFTLIKGEWWNTFGVLIVVWMLLMVLGQAFSIPALIYQFVKMGTMMQNDDPTAIFEIFKDPIYLMLNVVSYVFQFILYSIPLISTVFIYFDLNEQKNFSGTFEKIENLGNKTNEY</sequence>
<evidence type="ECO:0000256" key="1">
    <source>
        <dbReference type="SAM" id="Phobius"/>
    </source>
</evidence>
<feature type="transmembrane region" description="Helical" evidence="1">
    <location>
        <begin position="194"/>
        <end position="218"/>
    </location>
</feature>
<protein>
    <recommendedName>
        <fullName evidence="4">Glycerophosphoryl diester phosphodiesterase membrane domain-containing protein</fullName>
    </recommendedName>
</protein>
<name>A0A0X8G5H0_9FLAO</name>
<gene>
    <name evidence="2" type="ORF">Lupro_03630</name>
</gene>
<evidence type="ECO:0000313" key="2">
    <source>
        <dbReference type="EMBL" id="AMC10395.1"/>
    </source>
</evidence>
<accession>A0A0X8G5H0</accession>
<dbReference type="EMBL" id="CP013355">
    <property type="protein sequence ID" value="AMC10395.1"/>
    <property type="molecule type" value="Genomic_DNA"/>
</dbReference>
<dbReference type="AlphaFoldDB" id="A0A0X8G5H0"/>
<feature type="transmembrane region" description="Helical" evidence="1">
    <location>
        <begin position="80"/>
        <end position="106"/>
    </location>
</feature>
<feature type="transmembrane region" description="Helical" evidence="1">
    <location>
        <begin position="32"/>
        <end position="60"/>
    </location>
</feature>
<keyword evidence="1" id="KW-0472">Membrane</keyword>
<proteinExistence type="predicted"/>
<keyword evidence="1" id="KW-0812">Transmembrane</keyword>
<dbReference type="STRING" id="1622118.Lupro_03630"/>
<dbReference type="KEGG" id="lut:Lupro_03630"/>
<dbReference type="Proteomes" id="UP000059672">
    <property type="component" value="Chromosome"/>
</dbReference>
<evidence type="ECO:0008006" key="4">
    <source>
        <dbReference type="Google" id="ProtNLM"/>
    </source>
</evidence>
<reference evidence="3" key="1">
    <citation type="submission" date="2015-12" db="EMBL/GenBank/DDBJ databases">
        <title>Complete genome sequence of Lutibacter profundus strain LP1.</title>
        <authorList>
            <person name="Wissuwa J."/>
            <person name="Le Moine Bauer S."/>
            <person name="Stokke R."/>
            <person name="Dahle H."/>
            <person name="Steen I.H."/>
        </authorList>
    </citation>
    <scope>NUCLEOTIDE SEQUENCE [LARGE SCALE GENOMIC DNA]</scope>
    <source>
        <strain evidence="3">LP1</strain>
    </source>
</reference>
<feature type="transmembrane region" description="Helical" evidence="1">
    <location>
        <begin position="132"/>
        <end position="156"/>
    </location>
</feature>
<reference evidence="2 3" key="2">
    <citation type="journal article" date="2016" name="Int. J. Syst. Evol. Microbiol.">
        <title>Lutibacter profundi sp. nov., isolated from a deep-sea hydrothermal system on the Arctic Mid-Ocean Ridge and emended description of the genus Lutibacter.</title>
        <authorList>
            <person name="Le Moine Bauer S."/>
            <person name="Roalkvam I."/>
            <person name="Steen I.H."/>
            <person name="Dahle H."/>
        </authorList>
    </citation>
    <scope>NUCLEOTIDE SEQUENCE [LARGE SCALE GENOMIC DNA]</scope>
    <source>
        <strain evidence="2 3">LP1</strain>
    </source>
</reference>
<evidence type="ECO:0000313" key="3">
    <source>
        <dbReference type="Proteomes" id="UP000059672"/>
    </source>
</evidence>
<keyword evidence="3" id="KW-1185">Reference proteome</keyword>
<dbReference type="RefSeq" id="WP_068206363.1">
    <property type="nucleotide sequence ID" value="NZ_CP013355.1"/>
</dbReference>